<accession>A0A9D2ER65</accession>
<proteinExistence type="predicted"/>
<dbReference type="Proteomes" id="UP000824048">
    <property type="component" value="Unassembled WGS sequence"/>
</dbReference>
<name>A0A9D2ER65_9FIRM</name>
<evidence type="ECO:0000313" key="1">
    <source>
        <dbReference type="EMBL" id="HIZ42015.1"/>
    </source>
</evidence>
<dbReference type="InterPro" id="IPR036514">
    <property type="entry name" value="SGNH_hydro_sf"/>
</dbReference>
<dbReference type="SUPFAM" id="SSF52266">
    <property type="entry name" value="SGNH hydrolase"/>
    <property type="match status" value="1"/>
</dbReference>
<protein>
    <recommendedName>
        <fullName evidence="3">SGNH/GDSL hydrolase family protein</fullName>
    </recommendedName>
</protein>
<sequence length="324" mass="37223">MTVKQIAASLLCLVLILLGIVGLGHITRPTGDDVAIAGIEAFHQLPENSVDVIVYGSSHAWRNVNVNAMYDNYGIGAYNYASNWQRWDTTWLFFHDSLRTQSPKVVLIETFHVNSNIFDDDMDGEVYYTTAIPDSPYKREYLDMCFEGDIGRYLSYYIPLVAYHENKTLLTADNFTDTSNTVDFLDTKGFYPRDGQFVADVKDWTQMEKWVIGDRSLEMLDDIVNTCHERGIEVVFFTAPWSTEEFQYFDVMQQYADEHGCAYINMFEHMADAGISEETDFCDPHHLNISGATKMANYLGAYLKEHYDLTDWRTVPGNMWENHA</sequence>
<evidence type="ECO:0000313" key="2">
    <source>
        <dbReference type="Proteomes" id="UP000824048"/>
    </source>
</evidence>
<dbReference type="Gene3D" id="3.40.50.1110">
    <property type="entry name" value="SGNH hydrolase"/>
    <property type="match status" value="1"/>
</dbReference>
<comment type="caution">
    <text evidence="1">The sequence shown here is derived from an EMBL/GenBank/DDBJ whole genome shotgun (WGS) entry which is preliminary data.</text>
</comment>
<evidence type="ECO:0008006" key="3">
    <source>
        <dbReference type="Google" id="ProtNLM"/>
    </source>
</evidence>
<dbReference type="AlphaFoldDB" id="A0A9D2ER65"/>
<gene>
    <name evidence="1" type="ORF">H9811_05570</name>
</gene>
<organism evidence="1 2">
    <name type="scientific">Candidatus Gemmiger excrementigallinarum</name>
    <dbReference type="NCBI Taxonomy" id="2838609"/>
    <lineage>
        <taxon>Bacteria</taxon>
        <taxon>Bacillati</taxon>
        <taxon>Bacillota</taxon>
        <taxon>Clostridia</taxon>
        <taxon>Eubacteriales</taxon>
        <taxon>Gemmiger</taxon>
    </lineage>
</organism>
<dbReference type="EMBL" id="DXBP01000035">
    <property type="protein sequence ID" value="HIZ42015.1"/>
    <property type="molecule type" value="Genomic_DNA"/>
</dbReference>
<reference evidence="1" key="1">
    <citation type="journal article" date="2021" name="PeerJ">
        <title>Extensive microbial diversity within the chicken gut microbiome revealed by metagenomics and culture.</title>
        <authorList>
            <person name="Gilroy R."/>
            <person name="Ravi A."/>
            <person name="Getino M."/>
            <person name="Pursley I."/>
            <person name="Horton D.L."/>
            <person name="Alikhan N.F."/>
            <person name="Baker D."/>
            <person name="Gharbi K."/>
            <person name="Hall N."/>
            <person name="Watson M."/>
            <person name="Adriaenssens E.M."/>
            <person name="Foster-Nyarko E."/>
            <person name="Jarju S."/>
            <person name="Secka A."/>
            <person name="Antonio M."/>
            <person name="Oren A."/>
            <person name="Chaudhuri R.R."/>
            <person name="La Ragione R."/>
            <person name="Hildebrand F."/>
            <person name="Pallen M.J."/>
        </authorList>
    </citation>
    <scope>NUCLEOTIDE SEQUENCE</scope>
    <source>
        <strain evidence="1">ChiSxjej1B13-11774</strain>
    </source>
</reference>
<reference evidence="1" key="2">
    <citation type="submission" date="2021-04" db="EMBL/GenBank/DDBJ databases">
        <authorList>
            <person name="Gilroy R."/>
        </authorList>
    </citation>
    <scope>NUCLEOTIDE SEQUENCE</scope>
    <source>
        <strain evidence="1">ChiSxjej1B13-11774</strain>
    </source>
</reference>